<dbReference type="Pfam" id="PF13499">
    <property type="entry name" value="EF-hand_7"/>
    <property type="match status" value="2"/>
</dbReference>
<dbReference type="SMART" id="SM00054">
    <property type="entry name" value="EFh"/>
    <property type="match status" value="4"/>
</dbReference>
<organism evidence="3 4">
    <name type="scientific">Catenaria anguillulae PL171</name>
    <dbReference type="NCBI Taxonomy" id="765915"/>
    <lineage>
        <taxon>Eukaryota</taxon>
        <taxon>Fungi</taxon>
        <taxon>Fungi incertae sedis</taxon>
        <taxon>Blastocladiomycota</taxon>
        <taxon>Blastocladiomycetes</taxon>
        <taxon>Blastocladiales</taxon>
        <taxon>Catenariaceae</taxon>
        <taxon>Catenaria</taxon>
    </lineage>
</organism>
<dbReference type="EMBL" id="MCFL01000007">
    <property type="protein sequence ID" value="ORZ38872.1"/>
    <property type="molecule type" value="Genomic_DNA"/>
</dbReference>
<dbReference type="Proteomes" id="UP000193411">
    <property type="component" value="Unassembled WGS sequence"/>
</dbReference>
<dbReference type="AlphaFoldDB" id="A0A1Y2I0E2"/>
<dbReference type="InterPro" id="IPR042798">
    <property type="entry name" value="EFCAB9"/>
</dbReference>
<keyword evidence="4" id="KW-1185">Reference proteome</keyword>
<dbReference type="PROSITE" id="PS50222">
    <property type="entry name" value="EF_HAND_2"/>
    <property type="match status" value="2"/>
</dbReference>
<evidence type="ECO:0000313" key="3">
    <source>
        <dbReference type="EMBL" id="ORZ38872.1"/>
    </source>
</evidence>
<evidence type="ECO:0000259" key="2">
    <source>
        <dbReference type="PROSITE" id="PS50222"/>
    </source>
</evidence>
<dbReference type="GO" id="GO:0061891">
    <property type="term" value="F:calcium ion sensor activity"/>
    <property type="evidence" value="ECO:0007669"/>
    <property type="project" value="TreeGrafter"/>
</dbReference>
<dbReference type="InterPro" id="IPR018247">
    <property type="entry name" value="EF_Hand_1_Ca_BS"/>
</dbReference>
<dbReference type="PANTHER" id="PTHR47065">
    <property type="entry name" value="EF-HAND CALCIUM-BINDING DOMAIN-CONTAINING PROTEIN 9"/>
    <property type="match status" value="1"/>
</dbReference>
<dbReference type="PANTHER" id="PTHR47065:SF1">
    <property type="entry name" value="EF-HAND CALCIUM-BINDING DOMAIN-CONTAINING PROTEIN 9"/>
    <property type="match status" value="1"/>
</dbReference>
<name>A0A1Y2I0E2_9FUNG</name>
<evidence type="ECO:0000256" key="1">
    <source>
        <dbReference type="ARBA" id="ARBA00022837"/>
    </source>
</evidence>
<evidence type="ECO:0000313" key="4">
    <source>
        <dbReference type="Proteomes" id="UP000193411"/>
    </source>
</evidence>
<accession>A0A1Y2I0E2</accession>
<dbReference type="Gene3D" id="1.10.238.10">
    <property type="entry name" value="EF-hand"/>
    <property type="match status" value="2"/>
</dbReference>
<feature type="domain" description="EF-hand" evidence="2">
    <location>
        <begin position="191"/>
        <end position="226"/>
    </location>
</feature>
<gene>
    <name evidence="3" type="ORF">BCR44DRAFT_1283253</name>
</gene>
<keyword evidence="1" id="KW-0106">Calcium</keyword>
<dbReference type="GO" id="GO:0005737">
    <property type="term" value="C:cytoplasm"/>
    <property type="evidence" value="ECO:0007669"/>
    <property type="project" value="TreeGrafter"/>
</dbReference>
<proteinExistence type="predicted"/>
<dbReference type="GO" id="GO:0005509">
    <property type="term" value="F:calcium ion binding"/>
    <property type="evidence" value="ECO:0007669"/>
    <property type="project" value="InterPro"/>
</dbReference>
<dbReference type="SUPFAM" id="SSF47473">
    <property type="entry name" value="EF-hand"/>
    <property type="match status" value="1"/>
</dbReference>
<protein>
    <recommendedName>
        <fullName evidence="2">EF-hand domain-containing protein</fullName>
    </recommendedName>
</protein>
<comment type="caution">
    <text evidence="3">The sequence shown here is derived from an EMBL/GenBank/DDBJ whole genome shotgun (WGS) entry which is preliminary data.</text>
</comment>
<dbReference type="InterPro" id="IPR011992">
    <property type="entry name" value="EF-hand-dom_pair"/>
</dbReference>
<dbReference type="STRING" id="765915.A0A1Y2I0E2"/>
<dbReference type="InterPro" id="IPR002048">
    <property type="entry name" value="EF_hand_dom"/>
</dbReference>
<dbReference type="OrthoDB" id="186625at2759"/>
<dbReference type="PROSITE" id="PS00018">
    <property type="entry name" value="EF_HAND_1"/>
    <property type="match status" value="2"/>
</dbReference>
<sequence length="338" mass="37905">MQYRQATTGGAGADGGTRTRTVRFVGQLAPGIDALRDKLARCLGKCKESAETFRTYNRRIVSVLKSVEERSAGTGYVVVKQGAPGKVGGGGGRGSSFRLVGFVGQIGLERVFWRQGGCRYRQSIDNQQTKNPVMKVQSNFLKRLHLDPKYGLLSARSAQLVLEFFRMLDCKGTGGIDDIQFSAFLSTSTDLSMSQIYKIFDIFDLDRSGSCEFDEFYLLVCILVAINDGKAKHFLYRHWRTCFELLDEDGSKAVSRSEFETLGFLFGFSRAAVKRIYDEFDVSGNQELDYNEFRLFVFAAIDVQEDLERRAKRKERQRRNAGVAVLPLGADAQKSCFP</sequence>
<reference evidence="3 4" key="1">
    <citation type="submission" date="2016-07" db="EMBL/GenBank/DDBJ databases">
        <title>Pervasive Adenine N6-methylation of Active Genes in Fungi.</title>
        <authorList>
            <consortium name="DOE Joint Genome Institute"/>
            <person name="Mondo S.J."/>
            <person name="Dannebaum R.O."/>
            <person name="Kuo R.C."/>
            <person name="Labutti K."/>
            <person name="Haridas S."/>
            <person name="Kuo A."/>
            <person name="Salamov A."/>
            <person name="Ahrendt S.R."/>
            <person name="Lipzen A."/>
            <person name="Sullivan W."/>
            <person name="Andreopoulos W.B."/>
            <person name="Clum A."/>
            <person name="Lindquist E."/>
            <person name="Daum C."/>
            <person name="Ramamoorthy G.K."/>
            <person name="Gryganskyi A."/>
            <person name="Culley D."/>
            <person name="Magnuson J.K."/>
            <person name="James T.Y."/>
            <person name="O'Malley M.A."/>
            <person name="Stajich J.E."/>
            <person name="Spatafora J.W."/>
            <person name="Visel A."/>
            <person name="Grigoriev I.V."/>
        </authorList>
    </citation>
    <scope>NUCLEOTIDE SEQUENCE [LARGE SCALE GENOMIC DNA]</scope>
    <source>
        <strain evidence="3 4">PL171</strain>
    </source>
</reference>
<feature type="domain" description="EF-hand" evidence="2">
    <location>
        <begin position="268"/>
        <end position="303"/>
    </location>
</feature>